<feature type="compositionally biased region" description="Pro residues" evidence="1">
    <location>
        <begin position="1313"/>
        <end position="1325"/>
    </location>
</feature>
<feature type="compositionally biased region" description="Low complexity" evidence="1">
    <location>
        <begin position="354"/>
        <end position="364"/>
    </location>
</feature>
<feature type="compositionally biased region" description="Low complexity" evidence="1">
    <location>
        <begin position="939"/>
        <end position="952"/>
    </location>
</feature>
<feature type="region of interest" description="Disordered" evidence="1">
    <location>
        <begin position="35"/>
        <end position="59"/>
    </location>
</feature>
<name>A0A2K3DKN5_CHLRE</name>
<feature type="compositionally biased region" description="Low complexity" evidence="1">
    <location>
        <begin position="402"/>
        <end position="418"/>
    </location>
</feature>
<feature type="compositionally biased region" description="Low complexity" evidence="1">
    <location>
        <begin position="965"/>
        <end position="984"/>
    </location>
</feature>
<dbReference type="InterPro" id="IPR051640">
    <property type="entry name" value="GRB10-interact_GYF"/>
</dbReference>
<dbReference type="InParanoid" id="A0A2K3DKN5"/>
<keyword evidence="3" id="KW-1185">Reference proteome</keyword>
<accession>A0A2K3DKN5</accession>
<feature type="region of interest" description="Disordered" evidence="1">
    <location>
        <begin position="1"/>
        <end position="20"/>
    </location>
</feature>
<feature type="region of interest" description="Disordered" evidence="1">
    <location>
        <begin position="1516"/>
        <end position="1542"/>
    </location>
</feature>
<feature type="compositionally biased region" description="Polar residues" evidence="1">
    <location>
        <begin position="117"/>
        <end position="127"/>
    </location>
</feature>
<feature type="compositionally biased region" description="Gly residues" evidence="1">
    <location>
        <begin position="985"/>
        <end position="1003"/>
    </location>
</feature>
<feature type="compositionally biased region" description="Low complexity" evidence="1">
    <location>
        <begin position="1395"/>
        <end position="1407"/>
    </location>
</feature>
<evidence type="ECO:0000256" key="1">
    <source>
        <dbReference type="SAM" id="MobiDB-lite"/>
    </source>
</evidence>
<dbReference type="EMBL" id="CM008968">
    <property type="protein sequence ID" value="PNW81114.1"/>
    <property type="molecule type" value="Genomic_DNA"/>
</dbReference>
<feature type="compositionally biased region" description="Low complexity" evidence="1">
    <location>
        <begin position="590"/>
        <end position="599"/>
    </location>
</feature>
<feature type="compositionally biased region" description="Low complexity" evidence="1">
    <location>
        <begin position="1617"/>
        <end position="1634"/>
    </location>
</feature>
<dbReference type="PANTHER" id="PTHR14445">
    <property type="entry name" value="GRB10 INTERACTING GYF PROTEIN"/>
    <property type="match status" value="1"/>
</dbReference>
<organism evidence="2 3">
    <name type="scientific">Chlamydomonas reinhardtii</name>
    <name type="common">Chlamydomonas smithii</name>
    <dbReference type="NCBI Taxonomy" id="3055"/>
    <lineage>
        <taxon>Eukaryota</taxon>
        <taxon>Viridiplantae</taxon>
        <taxon>Chlorophyta</taxon>
        <taxon>core chlorophytes</taxon>
        <taxon>Chlorophyceae</taxon>
        <taxon>CS clade</taxon>
        <taxon>Chlamydomonadales</taxon>
        <taxon>Chlamydomonadaceae</taxon>
        <taxon>Chlamydomonas</taxon>
    </lineage>
</organism>
<dbReference type="OrthoDB" id="550801at2759"/>
<feature type="region of interest" description="Disordered" evidence="1">
    <location>
        <begin position="1308"/>
        <end position="1351"/>
    </location>
</feature>
<evidence type="ECO:0000313" key="3">
    <source>
        <dbReference type="Proteomes" id="UP000006906"/>
    </source>
</evidence>
<feature type="region of interest" description="Disordered" evidence="1">
    <location>
        <begin position="2053"/>
        <end position="2075"/>
    </location>
</feature>
<feature type="region of interest" description="Disordered" evidence="1">
    <location>
        <begin position="1265"/>
        <end position="1287"/>
    </location>
</feature>
<feature type="compositionally biased region" description="Low complexity" evidence="1">
    <location>
        <begin position="1326"/>
        <end position="1335"/>
    </location>
</feature>
<sequence length="2559" mass="252844">MEDEDITRTGSRACSQEAPRRLTGEDVALTLPIPTSGLLTSPTKGARTSLVVSSSGPTPSIVESRFSLAALLTGGSCCSNTQAGTPVPSAAPPAASAETGQTTATGDVTGEALHNDSAATPDSSQVRRASAQPPLPAQPPPLPLPPAALQATTSVHSWPLPRQASTDVGYIAPSAEPSCAGTVEANSPSHLTAFDEPLLEEGPTVDDEDFCSAACSARFRASEQAGTAGDDGSGAGAVQCDGAVEGSSAALLEVLGAGPVASAVAAAPDAVTDSNEAVLVPEPADGAELEGETELQGVVGAAHEDGKLGEEAHDVTCDGDAADHSPAASTAAAGDDGDAVSIVQSLAASAAPAASTAPPTATSSLQTQPTAAAPVVGTTQGQWEQPSAPPAAVSTGASPQLSPQATSTSQALAAALSPRAGPGGGLDLDEEERVVEAAAAVLNLSLPLRTGATKRKACPASPAGSARLQQQRVLSSPVGSHAERGVAQVQVMPQPQPQPAPREEELEQVAPVGQQQRPSATELEDDSDAAFLALEAAAAAVAAPTATVAASTPPTKPVPYSPLRDSQPALFLRQSQSQHAGHHGLRHSAQHQQLQAALSPQPPGSAWRPLAPQEQEVMDTLQQLPAVIGSLSEEYQRYIRERALELTRIIDENLQRQGCGGVTAASGGAGASATAALGTADDAGAAAVTGSSPMSRWTSGAGGGVGLAAMPGATPSKEATAAAALLLTVAVNKTRWPYGSMGGAGGCASCGGAPQMTPPHAVKTAGLDFGGEGAAGDGARRPFLSPEMDIVTPLVLRPLSHEQGAAAAGGAGEARSSDLQRSAQAGPASAALPAASYSMCMGSALTNSRVAEPGAGHSPELTSGAFSIRGVGAAPADVGGGAGALPSNGTGMLERNCSGRERTPVSHPPAAAVAGAGAAGGEAVGGSACGSTAVSNSKPQHAPAGQQPHQQQYSILQKLQPHMAKLQQQQQRQQQLQAKAPPRGLGSGLGAGHGRGTGGGAGGKYAAPTVKATAAGKQAHQIPQFKGLGLELGSLPYLDTGSVAALAPKSARAHNNGTNRAGAGDLSARVLQPPLSARSRAGPNTNKPGYAVVAAAAHRADNLSEMEQKRRRILAAASAKARQPPAAGAAKAAGGTGSDGAPLSHRSRPTGYAAAAAAGLSTYQQLLRRVSGGGGGGAGAAPAQPAHQTQQHTGSSAVPAAGEMRAGGSSKASANGKAGPADVEAAHVEELLHGLVRGSYPGKLGDAPYAVVHAYPIMAAPPPLERRADAPEAPPASGGGAPGAAEPAPLHTAFKLQDLLPGLGAVRASATAPQPPPVTQAPPQQPLQLQAPAQARLEPEQATLQSGSPEGPVMAPAFSVAAVVGDGHHEPATGFVIVSRRATRELLPDAMDAASAGAGRSVGGSESNADTQQPPVASQLDLRSLLPPPAWQRASRATTPERLHPQPLQGPEHDAEAAQQQQQQQAAGQAIPASMTGRSVFAGAGGANAANLAASGRRWQLDADRCDADPLIVPDKEQIQHSSPVRPRYTSAADSHASPLTCGQQQHQAGLCAQMQQPGPAGARGVGGQLLVKPPASTQQQQQQQQPGGIAKQAGRPARGHSAGPRPWGAGNGGAKRTGSAAATKAGAGAAGKAARSRSAPRAHPGAVSQVQPVARQQQAPGTPCRAPSSPPPPMQSCTPAHLQRCSAAVDYAGSPCHPMPTAAAVVSTGHASPPLLNHVDGLGGGLAGAVGSSPRTPTNRRLHVTSPEDMPLSAAAQHIQARLAAADAAGRSTGGGSGSVLIVTAGSTVAPPPQAVPPPPAAVVASSLMGAASYRAAGALPHKPRSTPAAITPQQLRGGACTAAAAGAVAGGRANFTGFNSSTTTAPGLAAAAAAMSPPVWRPAASAVATAAAVFRATGSPGAEECVSPGGQRRDASPSPRGLGHDATPNILSPPRNYDRPWAAGMAGTGTPPREPAAVAASPAAATQHRLHHGHHTPTKARGPAAATSAPPPAAQHVAATGSRLQHVSGRASSVADANAPESLRTSAAEPDYARLGAMVSPSSSIQQSVKLAAAAQQHDHQQQQQATGAAKAASGRAVLSPWLSKDSTTSLRASGATSAAAAAVSAGAVQADGPTSRAAAAAGVASACAGGSYTNKMLARQIASQQRASEYSSGRGGFVGTALAAHPSGPAPDLPEGVEDLAEAGQEGADEGRDMDEAALEEEERRLTLEVGLLPPPLPTAAPAVPMVVGVREARNRNGSRSAVAASAPRASAAASWRGGASGLGSLAASLAAGSAASDGRVRALLAQAAWPGLQQPLVEDALVTLATGIAVLDPFASTNRVTSGAEQQRAADGAGGGCSPTAIPMGCFAIFRRGHHGAGRSSAAAAAKALPPTVASAAAPTSAQPVLLRVQVGEDGAVQLAIMRPRRSAAPGAGFGAGTPAEQRVRVAALTGMQPSLPVTPQALSPLLSASASSSASLSSTPGTAAGAAAAATAGAAAAAAADDADPASRWLQLVCTDGGLLRLSACSPADHARLVLGLNAAMALVGGVAAADAPLEEVALRGLGAAAQVPSTAAS</sequence>
<feature type="compositionally biased region" description="Basic residues" evidence="1">
    <location>
        <begin position="580"/>
        <end position="589"/>
    </location>
</feature>
<proteinExistence type="predicted"/>
<feature type="compositionally biased region" description="Pro residues" evidence="1">
    <location>
        <begin position="133"/>
        <end position="146"/>
    </location>
</feature>
<feature type="region of interest" description="Disordered" evidence="1">
    <location>
        <begin position="1115"/>
        <end position="1148"/>
    </location>
</feature>
<dbReference type="GeneID" id="5718118"/>
<feature type="region of interest" description="Disordered" evidence="1">
    <location>
        <begin position="882"/>
        <end position="1004"/>
    </location>
</feature>
<feature type="compositionally biased region" description="Polar residues" evidence="1">
    <location>
        <begin position="467"/>
        <end position="478"/>
    </location>
</feature>
<feature type="region of interest" description="Disordered" evidence="1">
    <location>
        <begin position="1171"/>
        <end position="1219"/>
    </location>
</feature>
<reference evidence="2 3" key="1">
    <citation type="journal article" date="2007" name="Science">
        <title>The Chlamydomonas genome reveals the evolution of key animal and plant functions.</title>
        <authorList>
            <person name="Merchant S.S."/>
            <person name="Prochnik S.E."/>
            <person name="Vallon O."/>
            <person name="Harris E.H."/>
            <person name="Karpowicz S.J."/>
            <person name="Witman G.B."/>
            <person name="Terry A."/>
            <person name="Salamov A."/>
            <person name="Fritz-Laylin L.K."/>
            <person name="Marechal-Drouard L."/>
            <person name="Marshall W.F."/>
            <person name="Qu L.H."/>
            <person name="Nelson D.R."/>
            <person name="Sanderfoot A.A."/>
            <person name="Spalding M.H."/>
            <person name="Kapitonov V.V."/>
            <person name="Ren Q."/>
            <person name="Ferris P."/>
            <person name="Lindquist E."/>
            <person name="Shapiro H."/>
            <person name="Lucas S.M."/>
            <person name="Grimwood J."/>
            <person name="Schmutz J."/>
            <person name="Cardol P."/>
            <person name="Cerutti H."/>
            <person name="Chanfreau G."/>
            <person name="Chen C.L."/>
            <person name="Cognat V."/>
            <person name="Croft M.T."/>
            <person name="Dent R."/>
            <person name="Dutcher S."/>
            <person name="Fernandez E."/>
            <person name="Fukuzawa H."/>
            <person name="Gonzalez-Ballester D."/>
            <person name="Gonzalez-Halphen D."/>
            <person name="Hallmann A."/>
            <person name="Hanikenne M."/>
            <person name="Hippler M."/>
            <person name="Inwood W."/>
            <person name="Jabbari K."/>
            <person name="Kalanon M."/>
            <person name="Kuras R."/>
            <person name="Lefebvre P.A."/>
            <person name="Lemaire S.D."/>
            <person name="Lobanov A.V."/>
            <person name="Lohr M."/>
            <person name="Manuell A."/>
            <person name="Meier I."/>
            <person name="Mets L."/>
            <person name="Mittag M."/>
            <person name="Mittelmeier T."/>
            <person name="Moroney J.V."/>
            <person name="Moseley J."/>
            <person name="Napoli C."/>
            <person name="Nedelcu A.M."/>
            <person name="Niyogi K."/>
            <person name="Novoselov S.V."/>
            <person name="Paulsen I.T."/>
            <person name="Pazour G."/>
            <person name="Purton S."/>
            <person name="Ral J.P."/>
            <person name="Riano-Pachon D.M."/>
            <person name="Riekhof W."/>
            <person name="Rymarquis L."/>
            <person name="Schroda M."/>
            <person name="Stern D."/>
            <person name="Umen J."/>
            <person name="Willows R."/>
            <person name="Wilson N."/>
            <person name="Zimmer S.L."/>
            <person name="Allmer J."/>
            <person name="Balk J."/>
            <person name="Bisova K."/>
            <person name="Chen C.J."/>
            <person name="Elias M."/>
            <person name="Gendler K."/>
            <person name="Hauser C."/>
            <person name="Lamb M.R."/>
            <person name="Ledford H."/>
            <person name="Long J.C."/>
            <person name="Minagawa J."/>
            <person name="Page M.D."/>
            <person name="Pan J."/>
            <person name="Pootakham W."/>
            <person name="Roje S."/>
            <person name="Rose A."/>
            <person name="Stahlberg E."/>
            <person name="Terauchi A.M."/>
            <person name="Yang P."/>
            <person name="Ball S."/>
            <person name="Bowler C."/>
            <person name="Dieckmann C.L."/>
            <person name="Gladyshev V.N."/>
            <person name="Green P."/>
            <person name="Jorgensen R."/>
            <person name="Mayfield S."/>
            <person name="Mueller-Roeber B."/>
            <person name="Rajamani S."/>
            <person name="Sayre R.T."/>
            <person name="Brokstein P."/>
            <person name="Dubchak I."/>
            <person name="Goodstein D."/>
            <person name="Hornick L."/>
            <person name="Huang Y.W."/>
            <person name="Jhaveri J."/>
            <person name="Luo Y."/>
            <person name="Martinez D."/>
            <person name="Ngau W.C."/>
            <person name="Otillar B."/>
            <person name="Poliakov A."/>
            <person name="Porter A."/>
            <person name="Szajkowski L."/>
            <person name="Werner G."/>
            <person name="Zhou K."/>
            <person name="Grigoriev I.V."/>
            <person name="Rokhsar D.S."/>
            <person name="Grossman A.R."/>
        </authorList>
    </citation>
    <scope>NUCLEOTIDE SEQUENCE [LARGE SCALE GENOMIC DNA]</scope>
    <source>
        <strain evidence="3">CC-503</strain>
    </source>
</reference>
<dbReference type="Gramene" id="PNW81114">
    <property type="protein sequence ID" value="PNW81114"/>
    <property type="gene ID" value="CHLRE_07g343150v5"/>
</dbReference>
<feature type="region of interest" description="Disordered" evidence="1">
    <location>
        <begin position="574"/>
        <end position="609"/>
    </location>
</feature>
<feature type="region of interest" description="Disordered" evidence="1">
    <location>
        <begin position="1901"/>
        <end position="2030"/>
    </location>
</feature>
<feature type="compositionally biased region" description="Low complexity" evidence="1">
    <location>
        <begin position="1957"/>
        <end position="1967"/>
    </location>
</feature>
<dbReference type="Proteomes" id="UP000006906">
    <property type="component" value="Chromosome 7"/>
</dbReference>
<dbReference type="KEGG" id="cre:CHLRE_07g343150v5"/>
<feature type="compositionally biased region" description="Low complexity" evidence="1">
    <location>
        <begin position="1180"/>
        <end position="1194"/>
    </location>
</feature>
<dbReference type="ExpressionAtlas" id="A0A2K3DKN5">
    <property type="expression patterns" value="baseline and differential"/>
</dbReference>
<feature type="compositionally biased region" description="Low complexity" evidence="1">
    <location>
        <begin position="1642"/>
        <end position="1668"/>
    </location>
</feature>
<feature type="compositionally biased region" description="Basic residues" evidence="1">
    <location>
        <begin position="1970"/>
        <end position="1980"/>
    </location>
</feature>
<feature type="region of interest" description="Disordered" evidence="1">
    <location>
        <begin position="1555"/>
        <end position="1679"/>
    </location>
</feature>
<gene>
    <name evidence="2" type="ORF">CHLRE_07g343150v5</name>
</gene>
<protein>
    <submittedName>
        <fullName evidence="2">Uncharacterized protein</fullName>
    </submittedName>
</protein>
<feature type="region of interest" description="Disordered" evidence="1">
    <location>
        <begin position="452"/>
        <end position="525"/>
    </location>
</feature>
<feature type="compositionally biased region" description="Low complexity" evidence="1">
    <location>
        <begin position="1457"/>
        <end position="1470"/>
    </location>
</feature>
<feature type="region of interest" description="Disordered" evidence="1">
    <location>
        <begin position="1395"/>
        <end position="1416"/>
    </location>
</feature>
<dbReference type="RefSeq" id="XP_042922960.1">
    <property type="nucleotide sequence ID" value="XM_043064392.1"/>
</dbReference>
<feature type="compositionally biased region" description="Low complexity" evidence="1">
    <location>
        <begin position="2054"/>
        <end position="2075"/>
    </location>
</feature>
<feature type="region of interest" description="Disordered" evidence="1">
    <location>
        <begin position="1431"/>
        <end position="1472"/>
    </location>
</feature>
<feature type="region of interest" description="Disordered" evidence="1">
    <location>
        <begin position="806"/>
        <end position="825"/>
    </location>
</feature>
<feature type="region of interest" description="Disordered" evidence="1">
    <location>
        <begin position="83"/>
        <end position="148"/>
    </location>
</feature>
<dbReference type="PANTHER" id="PTHR14445:SF36">
    <property type="entry name" value="FI03272P-RELATED"/>
    <property type="match status" value="1"/>
</dbReference>
<dbReference type="GO" id="GO:0005829">
    <property type="term" value="C:cytosol"/>
    <property type="evidence" value="ECO:0000318"/>
    <property type="project" value="GO_Central"/>
</dbReference>
<feature type="region of interest" description="Disordered" evidence="1">
    <location>
        <begin position="354"/>
        <end position="427"/>
    </location>
</feature>
<evidence type="ECO:0000313" key="2">
    <source>
        <dbReference type="EMBL" id="PNW81114.1"/>
    </source>
</evidence>
<feature type="compositionally biased region" description="Low complexity" evidence="1">
    <location>
        <begin position="1115"/>
        <end position="1133"/>
    </location>
</feature>
<feature type="compositionally biased region" description="Gly residues" evidence="1">
    <location>
        <begin position="917"/>
        <end position="928"/>
    </location>
</feature>